<evidence type="ECO:0000313" key="2">
    <source>
        <dbReference type="EMBL" id="GES96307.1"/>
    </source>
</evidence>
<dbReference type="AlphaFoldDB" id="A0A8H3QYM2"/>
<dbReference type="Proteomes" id="UP000615446">
    <property type="component" value="Unassembled WGS sequence"/>
</dbReference>
<gene>
    <name evidence="2" type="ORF">RCL2_002294100</name>
</gene>
<protein>
    <submittedName>
        <fullName evidence="2">Uncharacterized protein</fullName>
    </submittedName>
</protein>
<feature type="region of interest" description="Disordered" evidence="1">
    <location>
        <begin position="351"/>
        <end position="411"/>
    </location>
</feature>
<proteinExistence type="predicted"/>
<feature type="compositionally biased region" description="Basic and acidic residues" evidence="1">
    <location>
        <begin position="171"/>
        <end position="203"/>
    </location>
</feature>
<accession>A0A8H3QYM2</accession>
<sequence>MESQNFYSVLADVQEEITKDNLVYNIVLEIFFNTFSALISGALETLLQGCCQRPYDDQISILVNTFGEHAHPKNYHSLSQRLAGPGPLISILFNLSKKAAKEALIPVFGYLDCLMDKTSTVSENPEIEDHSRDEMDDMTLDTNQLSSRIISEKIPEPIPVQASSSTLISKSGKDKSEGKKSNDQHKKGKDTPKPDRKSADKNSKKITKMIVMKDIPDNLKNNVRDVMLYDVLAEWSPETLLIHLTTWGQVASISIKAQHKYCTVRLKIAFNDFTLQAFDGGKWCHRLHNLEVRGFWGGGHLSKDITGQRSLQKQKVYQYLLRQILYLPRTTTKEILFLRIKALRPINSSISYKRSPPKKNSGKNSARSSQKCSRKDSGAQGSPKFSSKPGLSCSVKRNPPSKNKKQKTADPTLDKADILKLVLALLN</sequence>
<organism evidence="2 3">
    <name type="scientific">Rhizophagus clarus</name>
    <dbReference type="NCBI Taxonomy" id="94130"/>
    <lineage>
        <taxon>Eukaryota</taxon>
        <taxon>Fungi</taxon>
        <taxon>Fungi incertae sedis</taxon>
        <taxon>Mucoromycota</taxon>
        <taxon>Glomeromycotina</taxon>
        <taxon>Glomeromycetes</taxon>
        <taxon>Glomerales</taxon>
        <taxon>Glomeraceae</taxon>
        <taxon>Rhizophagus</taxon>
    </lineage>
</organism>
<comment type="caution">
    <text evidence="2">The sequence shown here is derived from an EMBL/GenBank/DDBJ whole genome shotgun (WGS) entry which is preliminary data.</text>
</comment>
<evidence type="ECO:0000256" key="1">
    <source>
        <dbReference type="SAM" id="MobiDB-lite"/>
    </source>
</evidence>
<name>A0A8H3QYM2_9GLOM</name>
<dbReference type="EMBL" id="BLAL01000250">
    <property type="protein sequence ID" value="GES96307.1"/>
    <property type="molecule type" value="Genomic_DNA"/>
</dbReference>
<feature type="compositionally biased region" description="Polar residues" evidence="1">
    <location>
        <begin position="362"/>
        <end position="371"/>
    </location>
</feature>
<reference evidence="2" key="1">
    <citation type="submission" date="2019-10" db="EMBL/GenBank/DDBJ databases">
        <title>Conservation and host-specific expression of non-tandemly repeated heterogenous ribosome RNA gene in arbuscular mycorrhizal fungi.</title>
        <authorList>
            <person name="Maeda T."/>
            <person name="Kobayashi Y."/>
            <person name="Nakagawa T."/>
            <person name="Ezawa T."/>
            <person name="Yamaguchi K."/>
            <person name="Bino T."/>
            <person name="Nishimoto Y."/>
            <person name="Shigenobu S."/>
            <person name="Kawaguchi M."/>
        </authorList>
    </citation>
    <scope>NUCLEOTIDE SEQUENCE</scope>
    <source>
        <strain evidence="2">HR1</strain>
    </source>
</reference>
<feature type="region of interest" description="Disordered" evidence="1">
    <location>
        <begin position="161"/>
        <end position="205"/>
    </location>
</feature>
<evidence type="ECO:0000313" key="3">
    <source>
        <dbReference type="Proteomes" id="UP000615446"/>
    </source>
</evidence>